<name>A0A327WY11_LARAB</name>
<protein>
    <submittedName>
        <fullName evidence="4">Metallo-beta-lactamase family protein</fullName>
    </submittedName>
</protein>
<dbReference type="InterPro" id="IPR011108">
    <property type="entry name" value="RMMBL"/>
</dbReference>
<evidence type="ECO:0000259" key="3">
    <source>
        <dbReference type="SMART" id="SM01027"/>
    </source>
</evidence>
<dbReference type="Pfam" id="PF07521">
    <property type="entry name" value="RMMBL"/>
    <property type="match status" value="1"/>
</dbReference>
<dbReference type="CDD" id="cd16295">
    <property type="entry name" value="TTHA0252-CPSF-like_MBL-fold"/>
    <property type="match status" value="1"/>
</dbReference>
<dbReference type="PANTHER" id="PTHR11203:SF37">
    <property type="entry name" value="INTEGRATOR COMPLEX SUBUNIT 11"/>
    <property type="match status" value="1"/>
</dbReference>
<dbReference type="SMART" id="SM01027">
    <property type="entry name" value="Beta-Casp"/>
    <property type="match status" value="1"/>
</dbReference>
<dbReference type="SMART" id="SM00849">
    <property type="entry name" value="Lactamase_B"/>
    <property type="match status" value="1"/>
</dbReference>
<keyword evidence="1" id="KW-0378">Hydrolase</keyword>
<reference evidence="4 5" key="1">
    <citation type="submission" date="2018-06" db="EMBL/GenBank/DDBJ databases">
        <title>Genomic Encyclopedia of Archaeal and Bacterial Type Strains, Phase II (KMG-II): from individual species to whole genera.</title>
        <authorList>
            <person name="Goeker M."/>
        </authorList>
    </citation>
    <scope>NUCLEOTIDE SEQUENCE [LARGE SCALE GENOMIC DNA]</scope>
    <source>
        <strain evidence="4 5">DSM 21851</strain>
    </source>
</reference>
<dbReference type="Gene3D" id="3.60.15.10">
    <property type="entry name" value="Ribonuclease Z/Hydroxyacylglutathione hydrolase-like"/>
    <property type="match status" value="1"/>
</dbReference>
<dbReference type="RefSeq" id="WP_111628976.1">
    <property type="nucleotide sequence ID" value="NZ_QLMC01000003.1"/>
</dbReference>
<evidence type="ECO:0000259" key="2">
    <source>
        <dbReference type="SMART" id="SM00849"/>
    </source>
</evidence>
<evidence type="ECO:0000313" key="4">
    <source>
        <dbReference type="EMBL" id="RAJ98033.1"/>
    </source>
</evidence>
<dbReference type="GO" id="GO:0016787">
    <property type="term" value="F:hydrolase activity"/>
    <property type="evidence" value="ECO:0007669"/>
    <property type="project" value="UniProtKB-KW"/>
</dbReference>
<dbReference type="SUPFAM" id="SSF56281">
    <property type="entry name" value="Metallo-hydrolase/oxidoreductase"/>
    <property type="match status" value="1"/>
</dbReference>
<dbReference type="InterPro" id="IPR050698">
    <property type="entry name" value="MBL"/>
</dbReference>
<dbReference type="InterPro" id="IPR036866">
    <property type="entry name" value="RibonucZ/Hydroxyglut_hydro"/>
</dbReference>
<comment type="caution">
    <text evidence="4">The sequence shown here is derived from an EMBL/GenBank/DDBJ whole genome shotgun (WGS) entry which is preliminary data.</text>
</comment>
<evidence type="ECO:0000256" key="1">
    <source>
        <dbReference type="ARBA" id="ARBA00022801"/>
    </source>
</evidence>
<dbReference type="GO" id="GO:0004521">
    <property type="term" value="F:RNA endonuclease activity"/>
    <property type="evidence" value="ECO:0007669"/>
    <property type="project" value="TreeGrafter"/>
</dbReference>
<organism evidence="4 5">
    <name type="scientific">Larkinella arboricola</name>
    <dbReference type="NCBI Taxonomy" id="643671"/>
    <lineage>
        <taxon>Bacteria</taxon>
        <taxon>Pseudomonadati</taxon>
        <taxon>Bacteroidota</taxon>
        <taxon>Cytophagia</taxon>
        <taxon>Cytophagales</taxon>
        <taxon>Spirosomataceae</taxon>
        <taxon>Larkinella</taxon>
    </lineage>
</organism>
<dbReference type="InterPro" id="IPR001279">
    <property type="entry name" value="Metallo-B-lactamas"/>
</dbReference>
<dbReference type="Gene3D" id="3.40.50.10890">
    <property type="match status" value="1"/>
</dbReference>
<dbReference type="EMBL" id="QLMC01000003">
    <property type="protein sequence ID" value="RAJ98033.1"/>
    <property type="molecule type" value="Genomic_DNA"/>
</dbReference>
<feature type="domain" description="Beta-Casp" evidence="3">
    <location>
        <begin position="259"/>
        <end position="384"/>
    </location>
</feature>
<dbReference type="InterPro" id="IPR022712">
    <property type="entry name" value="Beta_Casp"/>
</dbReference>
<accession>A0A327WY11</accession>
<evidence type="ECO:0000313" key="5">
    <source>
        <dbReference type="Proteomes" id="UP000248790"/>
    </source>
</evidence>
<dbReference type="Pfam" id="PF00753">
    <property type="entry name" value="Lactamase_B"/>
    <property type="match status" value="1"/>
</dbReference>
<dbReference type="Proteomes" id="UP000248790">
    <property type="component" value="Unassembled WGS sequence"/>
</dbReference>
<proteinExistence type="predicted"/>
<dbReference type="AlphaFoldDB" id="A0A327WY11"/>
<sequence length="470" mass="53012">MKLQFFGAARTVTGTKHLITTQRGTRILLDCGLFQGINTDDLNQDFRFNAAEVDYLILSHAHIDHAGLIPRLVRQGFNGPIYCTPATVDLCRIMLLDSAHIQQKDLERVNKRRERQGRPLLDILYEASDVERALERMKPVNYGETFWLNHDEVGVLLTDTAHLLGSAAVSLTVRETDTNGETVEKRVFFSGDIGRPHDKILKMPEPFPQADYILCESTYGDKLHEPEPDMRAHLLRIVHETCVVRGGKLIIPAFAVDRTQELIYALDQLANHGDLPRLNVYIDSPMAVKATHLMKEHDECFNPEILSYIEKDGDAFAFPNLHYVSDVEDSKAINTRDEPCIIISSSGMAEAGRIKHHIKNNIEDSRCTVLIVGYCGPETLGGALKRGDAEVKIFGETYQVRADVEVMDSFSAHGDYREMLDFLSCQNPALVKRIFLVHGEYDRQVVFRQKLQSAGYQNVSIPSLYESVDL</sequence>
<dbReference type="Pfam" id="PF10996">
    <property type="entry name" value="Beta-Casp"/>
    <property type="match status" value="1"/>
</dbReference>
<dbReference type="OrthoDB" id="9803916at2"/>
<feature type="domain" description="Metallo-beta-lactamase" evidence="2">
    <location>
        <begin position="13"/>
        <end position="247"/>
    </location>
</feature>
<gene>
    <name evidence="4" type="ORF">LX87_02941</name>
</gene>
<keyword evidence="5" id="KW-1185">Reference proteome</keyword>
<dbReference type="PANTHER" id="PTHR11203">
    <property type="entry name" value="CLEAVAGE AND POLYADENYLATION SPECIFICITY FACTOR FAMILY MEMBER"/>
    <property type="match status" value="1"/>
</dbReference>